<reference evidence="1 2" key="1">
    <citation type="journal article" date="2021" name="Int. J. Syst. Evol. Microbiol.">
        <title>Reticulibacter mediterranei gen. nov., sp. nov., within the new family Reticulibacteraceae fam. nov., and Ktedonospora formicarum gen. nov., sp. nov., Ktedonobacter robiniae sp. nov., Dictyobacter formicarum sp. nov. and Dictyobacter arantiisoli sp. nov., belonging to the class Ktedonobacteria.</title>
        <authorList>
            <person name="Yabe S."/>
            <person name="Zheng Y."/>
            <person name="Wang C.M."/>
            <person name="Sakai Y."/>
            <person name="Abe K."/>
            <person name="Yokota A."/>
            <person name="Donadio S."/>
            <person name="Cavaletti L."/>
            <person name="Monciardini P."/>
        </authorList>
    </citation>
    <scope>NUCLEOTIDE SEQUENCE [LARGE SCALE GENOMIC DNA]</scope>
    <source>
        <strain evidence="1 2">SOSP1-30</strain>
    </source>
</reference>
<dbReference type="Proteomes" id="UP000654345">
    <property type="component" value="Unassembled WGS sequence"/>
</dbReference>
<name>A0ABQ3UI61_9CHLR</name>
<protein>
    <submittedName>
        <fullName evidence="1">Uncharacterized protein</fullName>
    </submittedName>
</protein>
<comment type="caution">
    <text evidence="1">The sequence shown here is derived from an EMBL/GenBank/DDBJ whole genome shotgun (WGS) entry which is preliminary data.</text>
</comment>
<gene>
    <name evidence="1" type="ORF">KSB_08680</name>
</gene>
<organism evidence="1 2">
    <name type="scientific">Ktedonobacter robiniae</name>
    <dbReference type="NCBI Taxonomy" id="2778365"/>
    <lineage>
        <taxon>Bacteria</taxon>
        <taxon>Bacillati</taxon>
        <taxon>Chloroflexota</taxon>
        <taxon>Ktedonobacteria</taxon>
        <taxon>Ktedonobacterales</taxon>
        <taxon>Ktedonobacteraceae</taxon>
        <taxon>Ktedonobacter</taxon>
    </lineage>
</organism>
<evidence type="ECO:0000313" key="2">
    <source>
        <dbReference type="Proteomes" id="UP000654345"/>
    </source>
</evidence>
<proteinExistence type="predicted"/>
<accession>A0ABQ3UI61</accession>
<evidence type="ECO:0000313" key="1">
    <source>
        <dbReference type="EMBL" id="GHO52393.1"/>
    </source>
</evidence>
<keyword evidence="2" id="KW-1185">Reference proteome</keyword>
<sequence length="45" mass="5058">MSGIKAFDFKIYTNTVHIENKSIEIYHLGMKTVNISRKTVAIGGM</sequence>
<dbReference type="EMBL" id="BNJG01000001">
    <property type="protein sequence ID" value="GHO52393.1"/>
    <property type="molecule type" value="Genomic_DNA"/>
</dbReference>